<protein>
    <recommendedName>
        <fullName evidence="1">SLH domain-containing protein</fullName>
    </recommendedName>
</protein>
<feature type="domain" description="SLH" evidence="1">
    <location>
        <begin position="724"/>
        <end position="791"/>
    </location>
</feature>
<feature type="domain" description="SLH" evidence="1">
    <location>
        <begin position="653"/>
        <end position="717"/>
    </location>
</feature>
<evidence type="ECO:0000313" key="3">
    <source>
        <dbReference type="Proteomes" id="UP000267368"/>
    </source>
</evidence>
<evidence type="ECO:0000259" key="1">
    <source>
        <dbReference type="PROSITE" id="PS51272"/>
    </source>
</evidence>
<dbReference type="AlphaFoldDB" id="A0A3N0AFR8"/>
<evidence type="ECO:0000313" key="2">
    <source>
        <dbReference type="EMBL" id="RNL20632.1"/>
    </source>
</evidence>
<name>A0A3N0AFR8_9ACTN</name>
<comment type="caution">
    <text evidence="2">The sequence shown here is derived from an EMBL/GenBank/DDBJ whole genome shotgun (WGS) entry which is preliminary data.</text>
</comment>
<dbReference type="EMBL" id="QICB01000002">
    <property type="protein sequence ID" value="RNL20632.1"/>
    <property type="molecule type" value="Genomic_DNA"/>
</dbReference>
<dbReference type="RefSeq" id="WP_123197733.1">
    <property type="nucleotide sequence ID" value="NZ_QICB01000002.1"/>
</dbReference>
<dbReference type="PROSITE" id="PS51272">
    <property type="entry name" value="SLH"/>
    <property type="match status" value="3"/>
</dbReference>
<keyword evidence="3" id="KW-1185">Reference proteome</keyword>
<feature type="domain" description="SLH" evidence="1">
    <location>
        <begin position="799"/>
        <end position="856"/>
    </location>
</feature>
<organism evidence="2 3">
    <name type="scientific">Slackia faecicanis</name>
    <dbReference type="NCBI Taxonomy" id="255723"/>
    <lineage>
        <taxon>Bacteria</taxon>
        <taxon>Bacillati</taxon>
        <taxon>Actinomycetota</taxon>
        <taxon>Coriobacteriia</taxon>
        <taxon>Eggerthellales</taxon>
        <taxon>Eggerthellaceae</taxon>
        <taxon>Slackia</taxon>
    </lineage>
</organism>
<accession>A0A3N0AFR8</accession>
<reference evidence="3" key="1">
    <citation type="submission" date="2018-05" db="EMBL/GenBank/DDBJ databases">
        <title>Genome Sequencing of selected type strains of the family Eggerthellaceae.</title>
        <authorList>
            <person name="Danylec N."/>
            <person name="Stoll D.A."/>
            <person name="Doetsch A."/>
            <person name="Huch M."/>
        </authorList>
    </citation>
    <scope>NUCLEOTIDE SEQUENCE [LARGE SCALE GENOMIC DNA]</scope>
    <source>
        <strain evidence="3">DSM 17537</strain>
    </source>
</reference>
<gene>
    <name evidence="2" type="ORF">DMP07_03350</name>
</gene>
<dbReference type="OrthoDB" id="9804511at2"/>
<proteinExistence type="predicted"/>
<dbReference type="Pfam" id="PF00395">
    <property type="entry name" value="SLH"/>
    <property type="match status" value="3"/>
</dbReference>
<dbReference type="Proteomes" id="UP000267368">
    <property type="component" value="Unassembled WGS sequence"/>
</dbReference>
<dbReference type="InterPro" id="IPR001119">
    <property type="entry name" value="SLH_dom"/>
</dbReference>
<sequence length="856" mass="91846">MTAYVNDEQKKEGAYGKAVKATLAATLAAGMVPAAAAFADEPAEAAEGNDVEVLAATPEQAWKAGNFTAVDNNGKTVVDKVKYDEFKTVEFANDGKAHWVVPTVASLAGDTVSEDLKNKDLYKVTYYKQANGAGAAVAEADFEKTFSAKGDYSVVVEGKADTAYAGQKITINFSVGSKSLKDAKVYQVAEDKKDVSDKTFTYTGKAIKFDGTDLNLEIGGEALEYGTDYTAEVYPLNEGNKADALNAGTYLAKIAGVGNYAGENITLKFDVEAMDLASAAIKLELNAADKVYVDAATVDGVSILGDTVIECTSRPDSWYGNTQSVGEYVFKISAKQDSKNVKGSVSKTEIVATNSVDVLYDGVALTDKTIDLAKKQSFDLDKLVVTKKGEPQTKLDPKKDYAVEVYDADGKKVDAASLKKAGKWTVKVVVNAKATEYAYAGEASAKVTVYSDTVNTTNVFFKQDGKVVDAVEKDYDGADLLKALSATVLDSEGKALTAGTDYTVVAQKKVDGKFIDVDSIVDKGEYQLVVKSDTYNVGNEVLKITVKEVVADTLRIAPEFFLETDKVSYTGEALVPTVQYQAGTDKDGKAVWKDLPADTYKLSYKYDKDGKAPSEDVKEIKEVGKYSVTVADAADDNFAVSGTPKNNVFSVTAEKDFVDVPNTEWYYQYVKNANKVGYMTGIGGTKLFAPNEATSRAMAATVLSRMAGGTIGNGTGIFDNPFTDVTYTGVEATDPWYATYVLWAADTRIVTGYEQADGTAQFRPEANVTRAEFCVMMQRYAKAIGKDVALEAGEADKILAKYDDGAAVADWAKEAVAWAVKNEIFGGYSLLNPAGDITRAEMAKMTTEFQAAPLTK</sequence>